<evidence type="ECO:0000256" key="3">
    <source>
        <dbReference type="ARBA" id="ARBA00023163"/>
    </source>
</evidence>
<dbReference type="InterPro" id="IPR036390">
    <property type="entry name" value="WH_DNA-bd_sf"/>
</dbReference>
<dbReference type="GO" id="GO:0003700">
    <property type="term" value="F:DNA-binding transcription factor activity"/>
    <property type="evidence" value="ECO:0007669"/>
    <property type="project" value="InterPro"/>
</dbReference>
<feature type="compositionally biased region" description="Low complexity" evidence="4">
    <location>
        <begin position="255"/>
        <end position="274"/>
    </location>
</feature>
<dbReference type="SMART" id="SM00345">
    <property type="entry name" value="HTH_GNTR"/>
    <property type="match status" value="1"/>
</dbReference>
<evidence type="ECO:0000259" key="5">
    <source>
        <dbReference type="PROSITE" id="PS50949"/>
    </source>
</evidence>
<dbReference type="AlphaFoldDB" id="A0A8T6Z8V4"/>
<gene>
    <name evidence="6" type="ORF">NH14_005705</name>
</gene>
<reference evidence="6" key="1">
    <citation type="journal article" date="2015" name="Genome Announc.">
        <title>Draft Genome Sequence of the Polyhydroxyalkanoate-Producing Bacterium Burkholderia sacchari LMG 19450 Isolated from Brazilian Sugarcane Plantation Soil.</title>
        <authorList>
            <person name="Alexandrino P.M."/>
            <person name="Mendonca T.T."/>
            <person name="Guaman Bautista L.P."/>
            <person name="Cherix J."/>
            <person name="Lozano-Sakalauskas G.C."/>
            <person name="Fujita A."/>
            <person name="Ramos Filho E."/>
            <person name="Long P."/>
            <person name="Padilla G."/>
            <person name="Taciro M.K."/>
            <person name="Gomez J.G."/>
            <person name="Silva L.F."/>
        </authorList>
    </citation>
    <scope>NUCLEOTIDE SEQUENCE</scope>
    <source>
        <strain evidence="6">LMG 19450</strain>
    </source>
</reference>
<dbReference type="InterPro" id="IPR008920">
    <property type="entry name" value="TF_FadR/GntR_C"/>
</dbReference>
<evidence type="ECO:0000313" key="7">
    <source>
        <dbReference type="Proteomes" id="UP000030460"/>
    </source>
</evidence>
<evidence type="ECO:0000256" key="1">
    <source>
        <dbReference type="ARBA" id="ARBA00023015"/>
    </source>
</evidence>
<dbReference type="RefSeq" id="WP_052148170.1">
    <property type="nucleotide sequence ID" value="NZ_CADFGF010000002.1"/>
</dbReference>
<dbReference type="EMBL" id="JTDB02000001">
    <property type="protein sequence ID" value="NLP60654.1"/>
    <property type="molecule type" value="Genomic_DNA"/>
</dbReference>
<feature type="domain" description="HTH gntR-type" evidence="5">
    <location>
        <begin position="41"/>
        <end position="108"/>
    </location>
</feature>
<dbReference type="PANTHER" id="PTHR43537:SF5">
    <property type="entry name" value="UXU OPERON TRANSCRIPTIONAL REGULATOR"/>
    <property type="match status" value="1"/>
</dbReference>
<keyword evidence="3" id="KW-0804">Transcription</keyword>
<keyword evidence="1" id="KW-0805">Transcription regulation</keyword>
<dbReference type="Gene3D" id="1.20.120.530">
    <property type="entry name" value="GntR ligand-binding domain-like"/>
    <property type="match status" value="1"/>
</dbReference>
<proteinExistence type="predicted"/>
<dbReference type="PROSITE" id="PS50949">
    <property type="entry name" value="HTH_GNTR"/>
    <property type="match status" value="1"/>
</dbReference>
<organism evidence="6 7">
    <name type="scientific">Paraburkholderia sacchari</name>
    <dbReference type="NCBI Taxonomy" id="159450"/>
    <lineage>
        <taxon>Bacteria</taxon>
        <taxon>Pseudomonadati</taxon>
        <taxon>Pseudomonadota</taxon>
        <taxon>Betaproteobacteria</taxon>
        <taxon>Burkholderiales</taxon>
        <taxon>Burkholderiaceae</taxon>
        <taxon>Paraburkholderia</taxon>
    </lineage>
</organism>
<dbReference type="Gene3D" id="1.10.10.10">
    <property type="entry name" value="Winged helix-like DNA-binding domain superfamily/Winged helix DNA-binding domain"/>
    <property type="match status" value="1"/>
</dbReference>
<dbReference type="Pfam" id="PF00392">
    <property type="entry name" value="GntR"/>
    <property type="match status" value="1"/>
</dbReference>
<dbReference type="InterPro" id="IPR011711">
    <property type="entry name" value="GntR_C"/>
</dbReference>
<keyword evidence="2" id="KW-0238">DNA-binding</keyword>
<dbReference type="InterPro" id="IPR036388">
    <property type="entry name" value="WH-like_DNA-bd_sf"/>
</dbReference>
<dbReference type="GO" id="GO:0003677">
    <property type="term" value="F:DNA binding"/>
    <property type="evidence" value="ECO:0007669"/>
    <property type="project" value="UniProtKB-KW"/>
</dbReference>
<keyword evidence="7" id="KW-1185">Reference proteome</keyword>
<dbReference type="Pfam" id="PF07729">
    <property type="entry name" value="FCD"/>
    <property type="match status" value="1"/>
</dbReference>
<accession>A0A8T6Z8V4</accession>
<dbReference type="InterPro" id="IPR000524">
    <property type="entry name" value="Tscrpt_reg_HTH_GntR"/>
</dbReference>
<name>A0A8T6Z8V4_9BURK</name>
<dbReference type="OrthoDB" id="8959245at2"/>
<reference evidence="6" key="2">
    <citation type="submission" date="2020-04" db="EMBL/GenBank/DDBJ databases">
        <authorList>
            <person name="Alexandrino P."/>
            <person name="Mendonca T."/>
            <person name="Guaman L."/>
            <person name="Cherix J."/>
            <person name="Lozano-Sakalauskas G."/>
            <person name="Fujita A."/>
            <person name="Filho E.R."/>
            <person name="Long P."/>
            <person name="Padilla G."/>
            <person name="Taciro M.K."/>
            <person name="Gomez J.G."/>
            <person name="Silva L.F."/>
            <person name="Torres M."/>
        </authorList>
    </citation>
    <scope>NUCLEOTIDE SEQUENCE</scope>
    <source>
        <strain evidence="6">LMG 19450</strain>
    </source>
</reference>
<evidence type="ECO:0000256" key="2">
    <source>
        <dbReference type="ARBA" id="ARBA00023125"/>
    </source>
</evidence>
<comment type="caution">
    <text evidence="6">The sequence shown here is derived from an EMBL/GenBank/DDBJ whole genome shotgun (WGS) entry which is preliminary data.</text>
</comment>
<dbReference type="PANTHER" id="PTHR43537">
    <property type="entry name" value="TRANSCRIPTIONAL REGULATOR, GNTR FAMILY"/>
    <property type="match status" value="1"/>
</dbReference>
<dbReference type="SUPFAM" id="SSF46785">
    <property type="entry name" value="Winged helix' DNA-binding domain"/>
    <property type="match status" value="1"/>
</dbReference>
<dbReference type="SUPFAM" id="SSF48008">
    <property type="entry name" value="GntR ligand-binding domain-like"/>
    <property type="match status" value="1"/>
</dbReference>
<evidence type="ECO:0000256" key="4">
    <source>
        <dbReference type="SAM" id="MobiDB-lite"/>
    </source>
</evidence>
<protein>
    <submittedName>
        <fullName evidence="6">GntR family transcriptional regulator</fullName>
    </submittedName>
</protein>
<evidence type="ECO:0000313" key="6">
    <source>
        <dbReference type="EMBL" id="NLP60654.1"/>
    </source>
</evidence>
<feature type="region of interest" description="Disordered" evidence="4">
    <location>
        <begin position="251"/>
        <end position="274"/>
    </location>
</feature>
<sequence>MARNKTQNLPDLSALLTPKNSLMLAVERAVLRGQDWAAASVPIAEQIAARLAGVITLDLVKSGQRLLEADISEVLHVSRAPVREALRILERDRLVEFQARRGAIVTAPDENELRDIFRVRSVLYVTMLEQVARENPAELEALLTEYVPRLAKAADESVDAYAVESFQLNFATISLCHNRLLVDILHSISLRTFRYVRLGMVAAPQSMRASLKVWRALQKAAIKRDSELLLSLATSRLDEARDAAVSAIAAKPAGGRSTRAAKTSAAKGKAAPAQ</sequence>
<dbReference type="Proteomes" id="UP000030460">
    <property type="component" value="Unassembled WGS sequence"/>
</dbReference>